<proteinExistence type="predicted"/>
<dbReference type="EMBL" id="JACIDK010000006">
    <property type="protein sequence ID" value="MBB3892984.1"/>
    <property type="molecule type" value="Genomic_DNA"/>
</dbReference>
<keyword evidence="8" id="KW-1185">Reference proteome</keyword>
<feature type="domain" description="Glycoamylase-like" evidence="5">
    <location>
        <begin position="1250"/>
        <end position="1456"/>
    </location>
</feature>
<keyword evidence="3" id="KW-0472">Membrane</keyword>
<dbReference type="Gene3D" id="2.60.420.10">
    <property type="entry name" value="Maltose phosphorylase, domain 3"/>
    <property type="match status" value="1"/>
</dbReference>
<comment type="caution">
    <text evidence="7">The sequence shown here is derived from an EMBL/GenBank/DDBJ whole genome shotgun (WGS) entry which is preliminary data.</text>
</comment>
<feature type="transmembrane region" description="Helical" evidence="3">
    <location>
        <begin position="366"/>
        <end position="387"/>
    </location>
</feature>
<gene>
    <name evidence="7" type="ORF">GGQ61_003722</name>
</gene>
<sequence length="2798" mass="304874">MAARPAAGRPLARRLADNERLLIHAYRDTSAALENGSAVTPAAQWIFDNFHLIEKQVREIRRDLPASYYRQLPKLISGPFAGYPRVFGIVWGFVAHTDSLFDPETMERYVRAYQGVQPLTIGELWAVAITLRVILVENLRRIGERIVASRTARHAADALAERWLDAVARSSEPPMTLLADASRGPLAEAFAAQLLHRLRDRDGAVGPALTWLDERLAAQGTSADEAVRTEHDRQVAATLSVRNIITSLRLISEVDWTDLVERMSLVDDVMGSVGPFRQMDFPTRNRYRTAVEDLARGAGRSELEVAHAAKAAAVKAASPNSEPRRTDIGYHLIGAGRSDFERALGYRAPLKLWPGRIARKLGMAGYGSAIISLALLILAVPLAIFWAQGLSPTWLVILGVLGAVSALDVGVALVNAIVTRGVPAGFLPALELSEGVPPNLRTLVAVPILLTSRPAIEAQIEGLEAHHLASLEGNLHFALLSDWMDSTTERAAEDEALLAIARDGVAALNRKYGPAPGGPRFLLLHRRRVWTESERCWMGWERKRGKLHELNRLLRGAVDTTFIGLEETPAPPAGVRYVITLDADTRLPHDTVRRLIGKMGHPLNRPRFDPVAGRVVDGYGVLQPRITPSLPVEHRGTIFQRLFSASSGIDPYAAAVSDVYQDLFGEGSFAGKGIYDIDAFEAALAGRIPEGALLSHDLFEGVFARAGLASDVEVVEASPMRYEVAAKRHHRWARGDWQLLPWIFGLARAPGLSARARRLPTVGRWKMLDNLRRALTAPAAVAALLAGWGAPGRTPYLWSLFILVAAILPALLPLVDDLAPRRAGVSARSRMKAVGEDLRLALGRAGLLVILLADQAWLMTDAVARTLWRLLVSRRRLLEWVTAAQTESQLKSDLASVYRHMYGAILLALVAAVSAVTWARAAWPLGAAFALVWATSPWVARYVSLTRPIGDRQPLSAQDSLRLRLTARLTWRYFETFVTADDNSLPPDNFQEDPPALARRTSPTNIGLYLLSVASAHDFGWIGRGEAGERLEATLATLERMPRHQGHFFNWYDTRDLRPLEPLYVSTVDSGNLAGHLIALANTCDAWTRAAPAFADRLAGAGDALCLAREALGLMRDDPSAHRAWRPIDDALAALSDRLRSPASGHDPELIVAVQGELDAVLHAAHSLASERDDGGDLQFWLDTAQATLTSHRRDAAGEVHTARLAAIAAQCRRLAAEMEFGFLLDPSRKLLSIGYRTTEGVRDSNCYDLLASEARLASFFAIAKGDVPARHWFRLGHAVTPVGDGAALISWSGSMFEYLMPSLVMRSPAGSLMDGSNQAVVRRQIEYGRRHGRPWGVSESAYNARDLELTYQYSNFGIPSLGLKRGLGDEAVVAPYATALAAMIDPQAATENLQALAQVGARGRYGFYEALDYTPTRVPEGRTLAVVRAFMAHHQGMTIVALANALLGGRMRERFHAEPMVQASELLLQERMPREVLAPSPATALHAALRSEGPEPVRARRYGSAHTLLPATHLLSNGRYSVMLTNAGSGYSRWGDVALTRWREDPTCDPWGTYIYLRDTQSGALWSAAYQPTGAKPESYDVTFHEDRAEYRRRDGDLTTELQVLVSAEDDAEVRRVSITNAGLVDRIVEITSYSELALAPPAADAAHPAFSKMFVETEHFRMCGDALLATRRRRAPTDPEIWAAHLCVVEGHAPGKLEFETDRAQFLGRGRTARAPAAVAEGRPLTGGTGAVLDPVFALRRRLRIPPGSTIHVAFWTMIADSRQAIIDLVDKHHDANAFERAAMMAWTQAQVQLRHLGVNQAMAGLYQRLAGPMIYATPALRPRSEVLAADAGGQPDLWPLGISGDLPILLLQIDETAQLDVAREVLQAAEYWRLKGLAADIVILNAQASSYVQDLQVALEALVRASQSRRPPVAEQTPGRVFVVRGDLIAPDTQARLAALARIVLHARRGRIAEQLDVLGEAVGADAVRPPPAVLGAATLPPSRTPELEVFNGLGGFAQDGQEYVVVLGPGQTTPAPWINVVANPRFGFQVSAEGAGYTWSLNSRERQLTPWSNDPVADPSGEAFYVRDAETGELWSPTAAPLRDHQATYVARHGRGYSRFEHSARGLELELLAFVPPEDAVKISRLRITNRSARPRRLSAFGYVEWGLGRSRESIAAFTATRLDAASLAIFAENRWDPAFASRLAFFDAGGRQASWAGDRREFVGRNGNLEHPAAVLAGAPLSNRLGAALDPCAAFACPFELGPGESTELVFLLGDAGSDAEAQALIARYRTADLDHVLAAVETRWSAVLDGVQIKTPDRALDIMVNGWLLYQTLSSRLWARGGFYQASGAYGFRDQLQDVMALVHTDPELTRDQLLRAAAQQFTEGDVLHWWLPHTGQGVRTRMSDDRVWLPYVAAHYVAATGDRGVLDETVDFLEAPALAPDEAERFFTPDSSGTTASLYEHAARALDVSMAVGVHGAPLMGGGDWNDGMNRVGAGGRGESVWLGWFLHAALTGFVPHAAARGDAARAARWTAHAATLKTALEAQAWDGAWYLRAWFDDGAPLGSAQNTECRIDAIAQSWAVLSGAGDPQRARQAMASVERELIDPDAGLALLFAPPFEETSADPGYIKGYPAGLRENGGQYTHAALWTVMAFAELGEGDKAHALLSLLNPINHSRTRAEAHRYKVEPYVVAADVYSRPPHVGRGGWTWYTGAAGWMYRAAVESVLGIRREAGVLSLDPCIPRTWPGFEARLVCGGATYQIVVDNPDSVSQGVMSVTCDGAPVAGAPIRVPLAVDGQTHRIHVRLGRRQTPD</sequence>
<keyword evidence="3" id="KW-1133">Transmembrane helix</keyword>
<dbReference type="Gene3D" id="1.50.10.10">
    <property type="match status" value="1"/>
</dbReference>
<evidence type="ECO:0000259" key="4">
    <source>
        <dbReference type="Pfam" id="PF06165"/>
    </source>
</evidence>
<dbReference type="InterPro" id="IPR010383">
    <property type="entry name" value="Glyco_hydrolase_94_b-supersand"/>
</dbReference>
<feature type="transmembrane region" description="Helical" evidence="3">
    <location>
        <begin position="393"/>
        <end position="418"/>
    </location>
</feature>
<evidence type="ECO:0000313" key="8">
    <source>
        <dbReference type="Proteomes" id="UP000530564"/>
    </source>
</evidence>
<keyword evidence="2 7" id="KW-0808">Transferase</keyword>
<keyword evidence="1 7" id="KW-0328">Glycosyltransferase</keyword>
<feature type="domain" description="Glycosyl hydrolase 94 supersandwich" evidence="4">
    <location>
        <begin position="1500"/>
        <end position="1777"/>
    </location>
</feature>
<evidence type="ECO:0000256" key="3">
    <source>
        <dbReference type="SAM" id="Phobius"/>
    </source>
</evidence>
<dbReference type="EC" id="2.4.1.-" evidence="7"/>
<dbReference type="InterPro" id="IPR012341">
    <property type="entry name" value="6hp_glycosidase-like_sf"/>
</dbReference>
<dbReference type="CDD" id="cd11753">
    <property type="entry name" value="GH94N_ChvB_NdvB_2_like"/>
    <property type="match status" value="1"/>
</dbReference>
<evidence type="ECO:0000256" key="2">
    <source>
        <dbReference type="ARBA" id="ARBA00022679"/>
    </source>
</evidence>
<feature type="transmembrane region" description="Helical" evidence="3">
    <location>
        <begin position="796"/>
        <end position="819"/>
    </location>
</feature>
<dbReference type="InterPro" id="IPR037018">
    <property type="entry name" value="GH65_N"/>
</dbReference>
<dbReference type="InterPro" id="IPR037820">
    <property type="entry name" value="GH94N_NdvB"/>
</dbReference>
<feature type="domain" description="Glycosyl hydrolase 94 catalytic" evidence="6">
    <location>
        <begin position="2290"/>
        <end position="2713"/>
    </location>
</feature>
<dbReference type="GO" id="GO:0016757">
    <property type="term" value="F:glycosyltransferase activity"/>
    <property type="evidence" value="ECO:0007669"/>
    <property type="project" value="UniProtKB-KW"/>
</dbReference>
<dbReference type="SUPFAM" id="SSF48208">
    <property type="entry name" value="Six-hairpin glycosidases"/>
    <property type="match status" value="1"/>
</dbReference>
<dbReference type="PANTHER" id="PTHR37469:SF2">
    <property type="entry name" value="CELLOBIONIC ACID PHOSPHORYLASE"/>
    <property type="match status" value="1"/>
</dbReference>
<evidence type="ECO:0000256" key="1">
    <source>
        <dbReference type="ARBA" id="ARBA00022676"/>
    </source>
</evidence>
<dbReference type="InterPro" id="IPR033432">
    <property type="entry name" value="GH94_catalytic"/>
</dbReference>
<dbReference type="Proteomes" id="UP000530564">
    <property type="component" value="Unassembled WGS sequence"/>
</dbReference>
<dbReference type="InterPro" id="IPR011013">
    <property type="entry name" value="Gal_mutarotase_sf_dom"/>
</dbReference>
<reference evidence="7 8" key="1">
    <citation type="submission" date="2020-08" db="EMBL/GenBank/DDBJ databases">
        <title>Genomic Encyclopedia of Type Strains, Phase IV (KMG-IV): sequencing the most valuable type-strain genomes for metagenomic binning, comparative biology and taxonomic classification.</title>
        <authorList>
            <person name="Goeker M."/>
        </authorList>
    </citation>
    <scope>NUCLEOTIDE SEQUENCE [LARGE SCALE GENOMIC DNA]</scope>
    <source>
        <strain evidence="7 8">DSM 21793</strain>
    </source>
</reference>
<accession>A0A840A3U5</accession>
<dbReference type="Pfam" id="PF17167">
    <property type="entry name" value="Glyco_hydro_94"/>
    <property type="match status" value="1"/>
</dbReference>
<dbReference type="PANTHER" id="PTHR37469">
    <property type="entry name" value="CELLOBIONIC ACID PHOSPHORYLASE-RELATED"/>
    <property type="match status" value="1"/>
</dbReference>
<feature type="transmembrane region" description="Helical" evidence="3">
    <location>
        <begin position="900"/>
        <end position="918"/>
    </location>
</feature>
<dbReference type="SUPFAM" id="SSF74650">
    <property type="entry name" value="Galactose mutarotase-like"/>
    <property type="match status" value="2"/>
</dbReference>
<name>A0A840A3U5_9CAUL</name>
<evidence type="ECO:0000259" key="6">
    <source>
        <dbReference type="Pfam" id="PF17167"/>
    </source>
</evidence>
<dbReference type="SMART" id="SM01068">
    <property type="entry name" value="CBM_X"/>
    <property type="match status" value="2"/>
</dbReference>
<feature type="domain" description="Glycosyl hydrolase 94 supersandwich" evidence="4">
    <location>
        <begin position="2005"/>
        <end position="2276"/>
    </location>
</feature>
<dbReference type="InterPro" id="IPR052047">
    <property type="entry name" value="GH94_Enzymes"/>
</dbReference>
<protein>
    <submittedName>
        <fullName evidence="7">Cyclic beta-1,2-glucan synthetase</fullName>
        <ecNumber evidence="7">2.4.1.-</ecNumber>
    </submittedName>
</protein>
<feature type="transmembrane region" description="Helical" evidence="3">
    <location>
        <begin position="774"/>
        <end position="790"/>
    </location>
</feature>
<dbReference type="Gene3D" id="2.70.98.40">
    <property type="entry name" value="Glycoside hydrolase, family 65, N-terminal domain"/>
    <property type="match status" value="2"/>
</dbReference>
<dbReference type="GO" id="GO:0005975">
    <property type="term" value="P:carbohydrate metabolic process"/>
    <property type="evidence" value="ECO:0007669"/>
    <property type="project" value="InterPro"/>
</dbReference>
<dbReference type="InterPro" id="IPR019282">
    <property type="entry name" value="Glycoamylase-like_cons_dom"/>
</dbReference>
<evidence type="ECO:0000313" key="7">
    <source>
        <dbReference type="EMBL" id="MBB3892984.1"/>
    </source>
</evidence>
<dbReference type="RefSeq" id="WP_343056196.1">
    <property type="nucleotide sequence ID" value="NZ_JACIDK010000006.1"/>
</dbReference>
<organism evidence="7 8">
    <name type="scientific">Phenylobacterium haematophilum</name>
    <dbReference type="NCBI Taxonomy" id="98513"/>
    <lineage>
        <taxon>Bacteria</taxon>
        <taxon>Pseudomonadati</taxon>
        <taxon>Pseudomonadota</taxon>
        <taxon>Alphaproteobacteria</taxon>
        <taxon>Caulobacterales</taxon>
        <taxon>Caulobacteraceae</taxon>
        <taxon>Phenylobacterium</taxon>
    </lineage>
</organism>
<dbReference type="CDD" id="cd11756">
    <property type="entry name" value="GH94N_ChvB_NdvB_1_like"/>
    <property type="match status" value="1"/>
</dbReference>
<dbReference type="GO" id="GO:0030246">
    <property type="term" value="F:carbohydrate binding"/>
    <property type="evidence" value="ECO:0007669"/>
    <property type="project" value="InterPro"/>
</dbReference>
<dbReference type="InterPro" id="IPR037824">
    <property type="entry name" value="GH94N_2_NdvB"/>
</dbReference>
<dbReference type="Gene3D" id="1.50.10.140">
    <property type="match status" value="2"/>
</dbReference>
<dbReference type="Pfam" id="PF06165">
    <property type="entry name" value="GH94_b-supersand"/>
    <property type="match status" value="2"/>
</dbReference>
<keyword evidence="3" id="KW-0812">Transmembrane</keyword>
<dbReference type="Pfam" id="PF10091">
    <property type="entry name" value="Glycoamylase"/>
    <property type="match status" value="1"/>
</dbReference>
<evidence type="ECO:0000259" key="5">
    <source>
        <dbReference type="Pfam" id="PF10091"/>
    </source>
</evidence>
<dbReference type="InterPro" id="IPR008928">
    <property type="entry name" value="6-hairpin_glycosidase_sf"/>
</dbReference>